<dbReference type="InterPro" id="IPR015867">
    <property type="entry name" value="N-reg_PII/ATP_PRibTrfase_C"/>
</dbReference>
<sequence>MFLVRETPRFTTEAGHTLTVEVPEERADAVVAAILEVVPLNWGDYERVAFRSASGSQQFRSLGSGRNAATADTTRVPCQRITCFLPNSTDLTAVLEAVYSVHPYEEPVVLVAPALRSLHVRGQDEDNPNRFWNRPVADWVPEAHR</sequence>
<dbReference type="RefSeq" id="WP_093152731.1">
    <property type="nucleotide sequence ID" value="NZ_FNBW01000012.1"/>
</dbReference>
<keyword evidence="2" id="KW-1185">Reference proteome</keyword>
<dbReference type="InterPro" id="IPR036069">
    <property type="entry name" value="DUF34/NIF3_sf"/>
</dbReference>
<protein>
    <submittedName>
        <fullName evidence="1">Uncharacterized protein</fullName>
    </submittedName>
</protein>
<dbReference type="Proteomes" id="UP000198615">
    <property type="component" value="Unassembled WGS sequence"/>
</dbReference>
<dbReference type="SUPFAM" id="SSF102705">
    <property type="entry name" value="NIF3 (NGG1p interacting factor 3)-like"/>
    <property type="match status" value="1"/>
</dbReference>
<dbReference type="Gene3D" id="3.30.70.120">
    <property type="match status" value="1"/>
</dbReference>
<gene>
    <name evidence="1" type="ORF">SAMN05660686_03765</name>
</gene>
<accession>A0A8G2BKI5</accession>
<dbReference type="AlphaFoldDB" id="A0A8G2BKI5"/>
<evidence type="ECO:0000313" key="1">
    <source>
        <dbReference type="EMBL" id="SDG23166.1"/>
    </source>
</evidence>
<comment type="caution">
    <text evidence="1">The sequence shown here is derived from an EMBL/GenBank/DDBJ whole genome shotgun (WGS) entry which is preliminary data.</text>
</comment>
<organism evidence="1 2">
    <name type="scientific">Thalassobaculum litoreum DSM 18839</name>
    <dbReference type="NCBI Taxonomy" id="1123362"/>
    <lineage>
        <taxon>Bacteria</taxon>
        <taxon>Pseudomonadati</taxon>
        <taxon>Pseudomonadota</taxon>
        <taxon>Alphaproteobacteria</taxon>
        <taxon>Rhodospirillales</taxon>
        <taxon>Thalassobaculaceae</taxon>
        <taxon>Thalassobaculum</taxon>
    </lineage>
</organism>
<reference evidence="1 2" key="1">
    <citation type="submission" date="2016-10" db="EMBL/GenBank/DDBJ databases">
        <authorList>
            <person name="Varghese N."/>
            <person name="Submissions S."/>
        </authorList>
    </citation>
    <scope>NUCLEOTIDE SEQUENCE [LARGE SCALE GENOMIC DNA]</scope>
    <source>
        <strain evidence="1 2">DSM 18839</strain>
    </source>
</reference>
<dbReference type="OrthoDB" id="9771057at2"/>
<dbReference type="EMBL" id="FNBW01000012">
    <property type="protein sequence ID" value="SDG23166.1"/>
    <property type="molecule type" value="Genomic_DNA"/>
</dbReference>
<name>A0A8G2BKI5_9PROT</name>
<evidence type="ECO:0000313" key="2">
    <source>
        <dbReference type="Proteomes" id="UP000198615"/>
    </source>
</evidence>
<proteinExistence type="predicted"/>